<keyword evidence="1" id="KW-0343">GTPase activation</keyword>
<dbReference type="InterPro" id="IPR036770">
    <property type="entry name" value="Ankyrin_rpt-contain_sf"/>
</dbReference>
<feature type="domain" description="GIT Spa2 homology (SHD)" evidence="7">
    <location>
        <begin position="469"/>
        <end position="499"/>
    </location>
</feature>
<dbReference type="SUPFAM" id="SSF48403">
    <property type="entry name" value="Ankyrin repeat"/>
    <property type="match status" value="1"/>
</dbReference>
<keyword evidence="4 5" id="KW-0040">ANK repeat</keyword>
<feature type="compositionally biased region" description="Polar residues" evidence="6">
    <location>
        <begin position="560"/>
        <end position="569"/>
    </location>
</feature>
<dbReference type="GO" id="GO:0036465">
    <property type="term" value="P:synaptic vesicle recycling"/>
    <property type="evidence" value="ECO:0007669"/>
    <property type="project" value="TreeGrafter"/>
</dbReference>
<keyword evidence="3" id="KW-0863">Zinc-finger</keyword>
<keyword evidence="3" id="KW-0862">Zinc</keyword>
<evidence type="ECO:0000256" key="4">
    <source>
        <dbReference type="ARBA" id="ARBA00023043"/>
    </source>
</evidence>
<evidence type="ECO:0000256" key="3">
    <source>
        <dbReference type="ARBA" id="ARBA00022771"/>
    </source>
</evidence>
<dbReference type="GO" id="GO:0008270">
    <property type="term" value="F:zinc ion binding"/>
    <property type="evidence" value="ECO:0007669"/>
    <property type="project" value="UniProtKB-KW"/>
</dbReference>
<organism evidence="8 9">
    <name type="scientific">Adineta steineri</name>
    <dbReference type="NCBI Taxonomy" id="433720"/>
    <lineage>
        <taxon>Eukaryota</taxon>
        <taxon>Metazoa</taxon>
        <taxon>Spiralia</taxon>
        <taxon>Gnathifera</taxon>
        <taxon>Rotifera</taxon>
        <taxon>Eurotatoria</taxon>
        <taxon>Bdelloidea</taxon>
        <taxon>Adinetida</taxon>
        <taxon>Adinetidae</taxon>
        <taxon>Adineta</taxon>
    </lineage>
</organism>
<evidence type="ECO:0000256" key="1">
    <source>
        <dbReference type="ARBA" id="ARBA00022468"/>
    </source>
</evidence>
<dbReference type="GO" id="GO:0007420">
    <property type="term" value="P:brain development"/>
    <property type="evidence" value="ECO:0007669"/>
    <property type="project" value="InterPro"/>
</dbReference>
<evidence type="ECO:0000256" key="2">
    <source>
        <dbReference type="ARBA" id="ARBA00022737"/>
    </source>
</evidence>
<dbReference type="InterPro" id="IPR047161">
    <property type="entry name" value="GIT-like"/>
</dbReference>
<protein>
    <recommendedName>
        <fullName evidence="7">GIT Spa2 homology (SHD) domain-containing protein</fullName>
    </recommendedName>
</protein>
<keyword evidence="3" id="KW-0479">Metal-binding</keyword>
<keyword evidence="2" id="KW-0677">Repeat</keyword>
<feature type="domain" description="GIT Spa2 homology (SHD)" evidence="7">
    <location>
        <begin position="407"/>
        <end position="437"/>
    </location>
</feature>
<dbReference type="PROSITE" id="PS50088">
    <property type="entry name" value="ANK_REPEAT"/>
    <property type="match status" value="2"/>
</dbReference>
<name>A0A814T494_9BILA</name>
<gene>
    <name evidence="8" type="ORF">VCS650_LOCUS23097</name>
</gene>
<evidence type="ECO:0000256" key="5">
    <source>
        <dbReference type="PROSITE-ProRule" id="PRU00023"/>
    </source>
</evidence>
<feature type="repeat" description="ANK" evidence="5">
    <location>
        <begin position="74"/>
        <end position="106"/>
    </location>
</feature>
<dbReference type="GO" id="GO:0005096">
    <property type="term" value="F:GTPase activator activity"/>
    <property type="evidence" value="ECO:0007669"/>
    <property type="project" value="UniProtKB-KW"/>
</dbReference>
<dbReference type="GO" id="GO:0032012">
    <property type="term" value="P:regulation of ARF protein signal transduction"/>
    <property type="evidence" value="ECO:0007669"/>
    <property type="project" value="InterPro"/>
</dbReference>
<evidence type="ECO:0000259" key="7">
    <source>
        <dbReference type="SMART" id="SM00555"/>
    </source>
</evidence>
<dbReference type="InterPro" id="IPR022018">
    <property type="entry name" value="GIT1_C"/>
</dbReference>
<accession>A0A814T494</accession>
<comment type="caution">
    <text evidence="8">The sequence shown here is derived from an EMBL/GenBank/DDBJ whole genome shotgun (WGS) entry which is preliminary data.</text>
</comment>
<dbReference type="Gene3D" id="1.20.120.330">
    <property type="entry name" value="Nucleotidyltransferases domain 2"/>
    <property type="match status" value="1"/>
</dbReference>
<dbReference type="InterPro" id="IPR002110">
    <property type="entry name" value="Ankyrin_rpt"/>
</dbReference>
<dbReference type="SMART" id="SM00555">
    <property type="entry name" value="GIT"/>
    <property type="match status" value="3"/>
</dbReference>
<sequence length="871" mass="100675">MNNLIRVYIYRIKAEFIRAKYQQLAYINRLKDENNGTYEDINLQLHSIVRTDNIVTCLRFLSQGADPNFRNSETGTSAIHVAASRGQQNQIELLCIYGGDPAIVDASGISPEEHARTNGYLELADRLIELQYELTDRLICFIGGKRPDHKTNQHILVPDMSEIFDKTNQPLIARQKLQQLTDPLFEDLAMDVYDEIERRDLKTIWHIQLINELSLHGANLIWEYSLRDPQNRLPRKKPTARDALPIKAEFIRAKYQQLAYINRLKDENNGTYEDINLQLHSIVRTDNIVTCLRFLSQGADPNFRNSETGTSAIHVAASRGQQNQIELLCIYGGDPAIVDASGISPEEHARTNGYLELADRLIELQYELTDRLICFIGGKRPDHKTNQHILVPDMSEIFDKTNQPLIARQKLQQLTDPLFEDLAMDVYDEIERRDLKTIWHIQVDKALIPLHVVPFLSVNPSFSATRNQGRQKLARYGLKEFYTFIHDILNEFHRRYSHIIQQSSTIKIHAVSQPNYDLTTAVINSDEEPFYDKVASDEDPSSFEQQNRIQKSKKEDLAPTPTNITSTDNSNYEVIQNFSSDDLKTRITNTETQVKYLASAHIDLKHELSVLHQMIQRLLDENVLNKFDQLVFKTNNNETNKMLYRLSQSLFDNISRKSSPFIESDYDNTTLIDDCELSQPNIVQSTVNGFDKRFSRSLQRFPQIDEYISDITPSQNMISDQRVKQEIPVNVYRSRSCSERRQKPIPSPTLIRQGSYNQIDINTDITKLTQNITSRIAELFTLIKLNQTHQYATYAERIHILVQDMIHLSQQLVFNEDIRANLDMLYTSTQQLLVHTKFEEQNLILPIHFIIDDCYGIALATRNLLSLYRTV</sequence>
<reference evidence="8" key="1">
    <citation type="submission" date="2021-02" db="EMBL/GenBank/DDBJ databases">
        <authorList>
            <person name="Nowell W R."/>
        </authorList>
    </citation>
    <scope>NUCLEOTIDE SEQUENCE</scope>
</reference>
<dbReference type="Pfam" id="PF12205">
    <property type="entry name" value="GIT1_C"/>
    <property type="match status" value="1"/>
</dbReference>
<dbReference type="Gene3D" id="1.25.40.20">
    <property type="entry name" value="Ankyrin repeat-containing domain"/>
    <property type="match status" value="2"/>
</dbReference>
<dbReference type="Proteomes" id="UP000663891">
    <property type="component" value="Unassembled WGS sequence"/>
</dbReference>
<evidence type="ECO:0000313" key="9">
    <source>
        <dbReference type="Proteomes" id="UP000663891"/>
    </source>
</evidence>
<dbReference type="Pfam" id="PF08518">
    <property type="entry name" value="GIT_SHD"/>
    <property type="match status" value="3"/>
</dbReference>
<dbReference type="InterPro" id="IPR013724">
    <property type="entry name" value="GIT_SHD"/>
</dbReference>
<dbReference type="GO" id="GO:0031267">
    <property type="term" value="F:small GTPase binding"/>
    <property type="evidence" value="ECO:0007669"/>
    <property type="project" value="TreeGrafter"/>
</dbReference>
<feature type="domain" description="GIT Spa2 homology (SHD)" evidence="7">
    <location>
        <begin position="173"/>
        <end position="203"/>
    </location>
</feature>
<dbReference type="GO" id="GO:0098793">
    <property type="term" value="C:presynapse"/>
    <property type="evidence" value="ECO:0007669"/>
    <property type="project" value="GOC"/>
</dbReference>
<dbReference type="GO" id="GO:0008277">
    <property type="term" value="P:regulation of G protein-coupled receptor signaling pathway"/>
    <property type="evidence" value="ECO:0007669"/>
    <property type="project" value="TreeGrafter"/>
</dbReference>
<dbReference type="SMART" id="SM00248">
    <property type="entry name" value="ANK"/>
    <property type="match status" value="6"/>
</dbReference>
<evidence type="ECO:0000256" key="6">
    <source>
        <dbReference type="SAM" id="MobiDB-lite"/>
    </source>
</evidence>
<feature type="repeat" description="ANK" evidence="5">
    <location>
        <begin position="308"/>
        <end position="340"/>
    </location>
</feature>
<feature type="region of interest" description="Disordered" evidence="6">
    <location>
        <begin position="534"/>
        <end position="569"/>
    </location>
</feature>
<proteinExistence type="predicted"/>
<dbReference type="PANTHER" id="PTHR46097:SF3">
    <property type="entry name" value="ARF GTPASE-ACTIVATING PROTEIN GIT"/>
    <property type="match status" value="1"/>
</dbReference>
<dbReference type="EMBL" id="CAJNON010000267">
    <property type="protein sequence ID" value="CAF1156273.1"/>
    <property type="molecule type" value="Genomic_DNA"/>
</dbReference>
<evidence type="ECO:0000313" key="8">
    <source>
        <dbReference type="EMBL" id="CAF1156273.1"/>
    </source>
</evidence>
<dbReference type="OrthoDB" id="5588096at2759"/>
<dbReference type="AlphaFoldDB" id="A0A814T494"/>
<dbReference type="PANTHER" id="PTHR46097">
    <property type="entry name" value="G PROTEIN-COUPLED RECEPTOR KINASE INTERACTING ARFGAP"/>
    <property type="match status" value="1"/>
</dbReference>
<dbReference type="Pfam" id="PF12796">
    <property type="entry name" value="Ank_2"/>
    <property type="match status" value="2"/>
</dbReference>